<feature type="transmembrane region" description="Helical" evidence="11">
    <location>
        <begin position="195"/>
        <end position="214"/>
    </location>
</feature>
<dbReference type="PANTHER" id="PTHR43394">
    <property type="entry name" value="ATP-DEPENDENT PERMEASE MDL1, MITOCHONDRIAL"/>
    <property type="match status" value="1"/>
</dbReference>
<dbReference type="Pfam" id="PF00005">
    <property type="entry name" value="ABC_tran"/>
    <property type="match status" value="2"/>
</dbReference>
<comment type="similarity">
    <text evidence="2">Belongs to the ABC transporter superfamily. ABCB family. Multidrug resistance exporter (TC 3.A.1.201) subfamily.</text>
</comment>
<feature type="transmembrane region" description="Helical" evidence="11">
    <location>
        <begin position="340"/>
        <end position="363"/>
    </location>
</feature>
<evidence type="ECO:0000313" key="15">
    <source>
        <dbReference type="Proteomes" id="UP000091956"/>
    </source>
</evidence>
<dbReference type="InterPro" id="IPR003439">
    <property type="entry name" value="ABC_transporter-like_ATP-bd"/>
</dbReference>
<feature type="transmembrane region" description="Helical" evidence="11">
    <location>
        <begin position="66"/>
        <end position="90"/>
    </location>
</feature>
<evidence type="ECO:0000256" key="2">
    <source>
        <dbReference type="ARBA" id="ARBA00007577"/>
    </source>
</evidence>
<dbReference type="CDD" id="cd18577">
    <property type="entry name" value="ABC_6TM_Pgp_ABCB1_D1_like"/>
    <property type="match status" value="1"/>
</dbReference>
<evidence type="ECO:0000256" key="10">
    <source>
        <dbReference type="SAM" id="MobiDB-lite"/>
    </source>
</evidence>
<dbReference type="PROSITE" id="PS50929">
    <property type="entry name" value="ABC_TM1F"/>
    <property type="match status" value="2"/>
</dbReference>
<evidence type="ECO:0008006" key="16">
    <source>
        <dbReference type="Google" id="ProtNLM"/>
    </source>
</evidence>
<dbReference type="GeneID" id="28843592"/>
<dbReference type="GO" id="GO:0016887">
    <property type="term" value="F:ATP hydrolysis activity"/>
    <property type="evidence" value="ECO:0007669"/>
    <property type="project" value="InterPro"/>
</dbReference>
<dbReference type="PANTHER" id="PTHR43394:SF11">
    <property type="entry name" value="ATP-BINDING CASSETTE TRANSPORTER"/>
    <property type="match status" value="1"/>
</dbReference>
<evidence type="ECO:0000256" key="7">
    <source>
        <dbReference type="ARBA" id="ARBA00022840"/>
    </source>
</evidence>
<feature type="region of interest" description="Disordered" evidence="10">
    <location>
        <begin position="1062"/>
        <end position="1092"/>
    </location>
</feature>
<evidence type="ECO:0000259" key="12">
    <source>
        <dbReference type="PROSITE" id="PS50893"/>
    </source>
</evidence>
<evidence type="ECO:0000256" key="8">
    <source>
        <dbReference type="ARBA" id="ARBA00022989"/>
    </source>
</evidence>
<keyword evidence="15" id="KW-1185">Reference proteome</keyword>
<keyword evidence="7" id="KW-0067">ATP-binding</keyword>
<dbReference type="Gene3D" id="1.20.1560.10">
    <property type="entry name" value="ABC transporter type 1, transmembrane domain"/>
    <property type="match status" value="1"/>
</dbReference>
<dbReference type="Proteomes" id="UP000091956">
    <property type="component" value="Unassembled WGS sequence"/>
</dbReference>
<feature type="transmembrane region" description="Helical" evidence="11">
    <location>
        <begin position="987"/>
        <end position="1007"/>
    </location>
</feature>
<feature type="domain" description="ABC transmembrane type-1" evidence="13">
    <location>
        <begin position="759"/>
        <end position="1047"/>
    </location>
</feature>
<evidence type="ECO:0000256" key="5">
    <source>
        <dbReference type="ARBA" id="ARBA00022737"/>
    </source>
</evidence>
<sequence length="1353" mass="144412">MAAVEVSTPAAAAIGLETGMKSSGVFSRTLRMPMFRRQEKKDVVAAKKGPSYWDLLFRSGAEPFDWVLLGLGTAAALGAGVPFPLLGILFGELVDNLDSTQCAADDTASFGLTAAIQHKVLLVVYVTIANFVLIYAHTSCWSILSERIVRRLRKQYLAAILRQELAFFDTLASGEVASRLDADLQAIQTGTCEKVGICISSFSYFLAAYVVAFIKAPALAGMLMSIVPAFLLMALGGGHWVKKYASAGTDHVAAATGVASAGLSNMTIVHAFGANSRLERMFAEHLSKAQVQGIKKSIVSSIQLGLLYFIAYSANALAFWQGSKQIANAVASKTSGTSVGAVYTVIFILVDASFIISQVAPFLQLFATAAVSYGKVVETIDRPSRIDGTSDEGLVLPAVAGEIELRNVGFAYPSRADVPVIHDLSLVIPANKHTGIVGLSGSGKSTLAALIGRLYDPISGEVLIDGHNLRDVNVRSIRRHIGTVAQNSSLFDRSVLENIAHGLINSPSAGHAQLQDALVDDSLVDFVTRVRRGKTVEEVLSDSSPETRQIYNLAVAAAEDANALRFIENFQYGFATSVGSTGSQLSGGQKQRVVLARALIRQPSILILDEATASLDSISERIVQEALERVTDSSRTTITIAHRLSTIKKADNIVVMRDGRIIEQGPHAELLGGDGPFATMVRLQNAGTVADDAVSSRNMSFDIASADKPNAYGLSKDTLVELPLDDTSEKPEESKLGRPHISNLAGVLIMGRPYIGFILLGVSAAIIVGGSYSAEAVIFGKTVGELSACKEPSSISSKGAFFGLMFFVLALIEFCANMISTASFGRVAEKMLTRVRILCLRFLFRQDIQWHEEEERTPAKLLAYISSDANAMAGLTGTILGVILAILINMIAGIVLAHIVAWKIAVVLLSMIPILLASGYLRLRIAASFHSRHQKAFASSVGLATEAVGSMTTIASYSLEDETLHVYERSLRGPYKATLKAIAHGNFWLAMAYSIGNLVYALAYWWGSRQIVAGLYSPTQFFTTLPALLFSAQSCGQLLSLAPDVSKATVSAGRVLALLQSKPSDSGQSNFHKNPKNIGGSDDSDAEAGADVDDEKVGSNYLNAPRGAAIHFKNVHFNYPSRPSIPVLQGLTLSIPANSFVALVGPSGAGKSTIISLLERFYYPSMGSVTIDARDIARAPHSFRDAIALVPQHSALFEGTLRFNLEIGARPGTIPSMADIEAACRLAHIHDTIMALPLGYETPCGPRGNQFSGGQMQRLAIARALVRKPRLLLLDESTSALDAESEAGLQAALEGATRAVTVVAVAHRMRTVRGADCIFVIDGGVVVEGGRHEELVGRSAAYREMVAHQTLGL</sequence>
<keyword evidence="4 11" id="KW-0812">Transmembrane</keyword>
<feature type="compositionally biased region" description="Acidic residues" evidence="10">
    <location>
        <begin position="1082"/>
        <end position="1092"/>
    </location>
</feature>
<keyword evidence="6" id="KW-0547">Nucleotide-binding</keyword>
<feature type="transmembrane region" description="Helical" evidence="11">
    <location>
        <begin position="220"/>
        <end position="241"/>
    </location>
</feature>
<dbReference type="Pfam" id="PF00664">
    <property type="entry name" value="ABC_membrane"/>
    <property type="match status" value="2"/>
</dbReference>
<dbReference type="GO" id="GO:0005524">
    <property type="term" value="F:ATP binding"/>
    <property type="evidence" value="ECO:0007669"/>
    <property type="project" value="UniProtKB-KW"/>
</dbReference>
<dbReference type="STRING" id="342668.A0A1B8G7F7"/>
<dbReference type="PROSITE" id="PS50893">
    <property type="entry name" value="ABC_TRANSPORTER_2"/>
    <property type="match status" value="2"/>
</dbReference>
<dbReference type="InterPro" id="IPR011527">
    <property type="entry name" value="ABC1_TM_dom"/>
</dbReference>
<dbReference type="FunFam" id="1.20.1560.10:FF:000057">
    <property type="entry name" value="ABC multidrug transporter SitT"/>
    <property type="match status" value="2"/>
</dbReference>
<dbReference type="InterPro" id="IPR003593">
    <property type="entry name" value="AAA+_ATPase"/>
</dbReference>
<evidence type="ECO:0000256" key="3">
    <source>
        <dbReference type="ARBA" id="ARBA00022448"/>
    </source>
</evidence>
<dbReference type="OrthoDB" id="6500128at2759"/>
<feature type="transmembrane region" description="Helical" evidence="11">
    <location>
        <begin position="122"/>
        <end position="144"/>
    </location>
</feature>
<feature type="transmembrane region" description="Helical" evidence="11">
    <location>
        <begin position="754"/>
        <end position="780"/>
    </location>
</feature>
<dbReference type="InterPro" id="IPR036640">
    <property type="entry name" value="ABC1_TM_sf"/>
</dbReference>
<dbReference type="EMBL" id="KV460281">
    <property type="protein sequence ID" value="OBT91763.1"/>
    <property type="molecule type" value="Genomic_DNA"/>
</dbReference>
<gene>
    <name evidence="14" type="ORF">VE01_10206</name>
</gene>
<feature type="domain" description="ABC transmembrane type-1" evidence="13">
    <location>
        <begin position="71"/>
        <end position="368"/>
    </location>
</feature>
<dbReference type="InterPro" id="IPR039421">
    <property type="entry name" value="Type_1_exporter"/>
</dbReference>
<evidence type="ECO:0000256" key="11">
    <source>
        <dbReference type="SAM" id="Phobius"/>
    </source>
</evidence>
<keyword evidence="8 11" id="KW-1133">Transmembrane helix</keyword>
<keyword evidence="5" id="KW-0677">Repeat</keyword>
<evidence type="ECO:0000259" key="13">
    <source>
        <dbReference type="PROSITE" id="PS50929"/>
    </source>
</evidence>
<dbReference type="SMART" id="SM00382">
    <property type="entry name" value="AAA"/>
    <property type="match status" value="2"/>
</dbReference>
<dbReference type="Gene3D" id="3.40.50.300">
    <property type="entry name" value="P-loop containing nucleotide triphosphate hydrolases"/>
    <property type="match status" value="2"/>
</dbReference>
<reference evidence="14 15" key="1">
    <citation type="submission" date="2016-03" db="EMBL/GenBank/DDBJ databases">
        <title>Comparative genomics of Pseudogymnoascus destructans, the fungus causing white-nose syndrome of bats.</title>
        <authorList>
            <person name="Palmer J.M."/>
            <person name="Drees K.P."/>
            <person name="Foster J.T."/>
            <person name="Lindner D.L."/>
        </authorList>
    </citation>
    <scope>NUCLEOTIDE SEQUENCE [LARGE SCALE GENOMIC DNA]</scope>
    <source>
        <strain evidence="14 15">UAMH 10579</strain>
    </source>
</reference>
<comment type="subcellular location">
    <subcellularLocation>
        <location evidence="1">Membrane</location>
        <topology evidence="1">Multi-pass membrane protein</topology>
    </subcellularLocation>
</comment>
<feature type="transmembrane region" description="Helical" evidence="11">
    <location>
        <begin position="298"/>
        <end position="320"/>
    </location>
</feature>
<organism evidence="14 15">
    <name type="scientific">Pseudogymnoascus verrucosus</name>
    <dbReference type="NCBI Taxonomy" id="342668"/>
    <lineage>
        <taxon>Eukaryota</taxon>
        <taxon>Fungi</taxon>
        <taxon>Dikarya</taxon>
        <taxon>Ascomycota</taxon>
        <taxon>Pezizomycotina</taxon>
        <taxon>Leotiomycetes</taxon>
        <taxon>Thelebolales</taxon>
        <taxon>Thelebolaceae</taxon>
        <taxon>Pseudogymnoascus</taxon>
    </lineage>
</organism>
<dbReference type="RefSeq" id="XP_018125496.1">
    <property type="nucleotide sequence ID" value="XM_018279611.2"/>
</dbReference>
<feature type="transmembrane region" description="Helical" evidence="11">
    <location>
        <begin position="871"/>
        <end position="896"/>
    </location>
</feature>
<proteinExistence type="inferred from homology"/>
<evidence type="ECO:0000313" key="14">
    <source>
        <dbReference type="EMBL" id="OBT91763.1"/>
    </source>
</evidence>
<dbReference type="GO" id="GO:0090374">
    <property type="term" value="P:oligopeptide export from mitochondrion"/>
    <property type="evidence" value="ECO:0007669"/>
    <property type="project" value="TreeGrafter"/>
</dbReference>
<dbReference type="InterPro" id="IPR027417">
    <property type="entry name" value="P-loop_NTPase"/>
</dbReference>
<evidence type="ECO:0000256" key="4">
    <source>
        <dbReference type="ARBA" id="ARBA00022692"/>
    </source>
</evidence>
<dbReference type="SUPFAM" id="SSF90123">
    <property type="entry name" value="ABC transporter transmembrane region"/>
    <property type="match status" value="2"/>
</dbReference>
<feature type="domain" description="ABC transporter" evidence="12">
    <location>
        <begin position="1110"/>
        <end position="1348"/>
    </location>
</feature>
<evidence type="ECO:0000256" key="1">
    <source>
        <dbReference type="ARBA" id="ARBA00004141"/>
    </source>
</evidence>
<feature type="transmembrane region" description="Helical" evidence="11">
    <location>
        <begin position="902"/>
        <end position="923"/>
    </location>
</feature>
<dbReference type="FunFam" id="3.40.50.300:FF:000913">
    <property type="entry name" value="ABC multidrug transporter SitT"/>
    <property type="match status" value="1"/>
</dbReference>
<reference evidence="15" key="2">
    <citation type="journal article" date="2018" name="Nat. Commun.">
        <title>Extreme sensitivity to ultraviolet light in the fungal pathogen causing white-nose syndrome of bats.</title>
        <authorList>
            <person name="Palmer J.M."/>
            <person name="Drees K.P."/>
            <person name="Foster J.T."/>
            <person name="Lindner D.L."/>
        </authorList>
    </citation>
    <scope>NUCLEOTIDE SEQUENCE [LARGE SCALE GENOMIC DNA]</scope>
    <source>
        <strain evidence="15">UAMH 10579</strain>
    </source>
</reference>
<dbReference type="PROSITE" id="PS00211">
    <property type="entry name" value="ABC_TRANSPORTER_1"/>
    <property type="match status" value="2"/>
</dbReference>
<dbReference type="InterPro" id="IPR017871">
    <property type="entry name" value="ABC_transporter-like_CS"/>
</dbReference>
<dbReference type="GO" id="GO:0015421">
    <property type="term" value="F:ABC-type oligopeptide transporter activity"/>
    <property type="evidence" value="ECO:0007669"/>
    <property type="project" value="TreeGrafter"/>
</dbReference>
<dbReference type="GO" id="GO:0005743">
    <property type="term" value="C:mitochondrial inner membrane"/>
    <property type="evidence" value="ECO:0007669"/>
    <property type="project" value="TreeGrafter"/>
</dbReference>
<evidence type="ECO:0000256" key="9">
    <source>
        <dbReference type="ARBA" id="ARBA00023136"/>
    </source>
</evidence>
<accession>A0A1B8G7F7</accession>
<keyword evidence="9 11" id="KW-0472">Membrane</keyword>
<feature type="domain" description="ABC transporter" evidence="12">
    <location>
        <begin position="403"/>
        <end position="683"/>
    </location>
</feature>
<evidence type="ECO:0000256" key="6">
    <source>
        <dbReference type="ARBA" id="ARBA00022741"/>
    </source>
</evidence>
<feature type="compositionally biased region" description="Polar residues" evidence="10">
    <location>
        <begin position="1062"/>
        <end position="1072"/>
    </location>
</feature>
<dbReference type="CDD" id="cd18578">
    <property type="entry name" value="ABC_6TM_Pgp_ABCB1_D2_like"/>
    <property type="match status" value="1"/>
</dbReference>
<protein>
    <recommendedName>
        <fullName evidence="16">GTPase-activating protein</fullName>
    </recommendedName>
</protein>
<dbReference type="SUPFAM" id="SSF52540">
    <property type="entry name" value="P-loop containing nucleoside triphosphate hydrolases"/>
    <property type="match status" value="2"/>
</dbReference>
<keyword evidence="3" id="KW-0813">Transport</keyword>
<feature type="transmembrane region" description="Helical" evidence="11">
    <location>
        <begin position="800"/>
        <end position="824"/>
    </location>
</feature>
<name>A0A1B8G7F7_9PEZI</name>